<dbReference type="Gene3D" id="3.40.50.1820">
    <property type="entry name" value="alpha/beta hydrolase"/>
    <property type="match status" value="1"/>
</dbReference>
<evidence type="ECO:0000259" key="2">
    <source>
        <dbReference type="Pfam" id="PF00561"/>
    </source>
</evidence>
<proteinExistence type="predicted"/>
<keyword evidence="1" id="KW-0732">Signal</keyword>
<feature type="domain" description="Peptidase S33 tripeptidyl aminopeptidase-like C-terminal" evidence="3">
    <location>
        <begin position="455"/>
        <end position="545"/>
    </location>
</feature>
<dbReference type="InterPro" id="IPR000073">
    <property type="entry name" value="AB_hydrolase_1"/>
</dbReference>
<sequence length="600" mass="64733">MALISISLSLLTFALPAWSRAIPGPLKHRSGDPWYPNGAPPSGGPGWPWVTVTTVPQPPQQIKWVDCHERIPTTVQATTNITASTPLPPNLCCGELVVPMDYSKLISADNNITVGFAMVRPPKGTNSSGLIAYHAGGPGIDAATKAWETAFNQSTTFLGLEDFDLLMMNTRGLEFSTPLNITSGVFFNDPLINHPFPTNETQYAAYQSAMTNFLMSVNNNTTPAGLMEHVSTNEIIQDMDALRGALGYRKLHFAGVSYGTFVGAAYADRFPDRVGRFVIDAVIPHGMPFQEMIHHQMTAINRLILRSDAFCMTDPDCPFHGQGKGAVVKAWDTLLAQTIKNGSIPAPSCGTGQPFNGGAPCNTPVTATDLRFGVHASFRSDSDFPLFNLGVHQALNGNASLLAYQPLEDVRETVVSPLLCSDFPIDDSEKNFDGFNQFALNSQANDTHSVIYSQTWQFVLMCAAWPFQVANQTTLKNDLEIMWVTSDYDLNLPTELTTFAWEQTPKASLVIRHGDVHTSIDFTGTPAGAAADLAKGFLKTGIMPGAQANDKVTVIAPGGTRGPVPDPYEVATGLVAADTSVVENITTSSNAIQNTTETLF</sequence>
<dbReference type="Proteomes" id="UP001218188">
    <property type="component" value="Unassembled WGS sequence"/>
</dbReference>
<dbReference type="InterPro" id="IPR013595">
    <property type="entry name" value="Pept_S33_TAP-like_C"/>
</dbReference>
<dbReference type="Pfam" id="PF00561">
    <property type="entry name" value="Abhydrolase_1"/>
    <property type="match status" value="1"/>
</dbReference>
<feature type="domain" description="AB hydrolase-1" evidence="2">
    <location>
        <begin position="162"/>
        <end position="289"/>
    </location>
</feature>
<evidence type="ECO:0008006" key="6">
    <source>
        <dbReference type="Google" id="ProtNLM"/>
    </source>
</evidence>
<comment type="caution">
    <text evidence="4">The sequence shown here is derived from an EMBL/GenBank/DDBJ whole genome shotgun (WGS) entry which is preliminary data.</text>
</comment>
<reference evidence="4" key="1">
    <citation type="submission" date="2023-03" db="EMBL/GenBank/DDBJ databases">
        <title>Massive genome expansion in bonnet fungi (Mycena s.s.) driven by repeated elements and novel gene families across ecological guilds.</title>
        <authorList>
            <consortium name="Lawrence Berkeley National Laboratory"/>
            <person name="Harder C.B."/>
            <person name="Miyauchi S."/>
            <person name="Viragh M."/>
            <person name="Kuo A."/>
            <person name="Thoen E."/>
            <person name="Andreopoulos B."/>
            <person name="Lu D."/>
            <person name="Skrede I."/>
            <person name="Drula E."/>
            <person name="Henrissat B."/>
            <person name="Morin E."/>
            <person name="Kohler A."/>
            <person name="Barry K."/>
            <person name="LaButti K."/>
            <person name="Morin E."/>
            <person name="Salamov A."/>
            <person name="Lipzen A."/>
            <person name="Mereny Z."/>
            <person name="Hegedus B."/>
            <person name="Baldrian P."/>
            <person name="Stursova M."/>
            <person name="Weitz H."/>
            <person name="Taylor A."/>
            <person name="Grigoriev I.V."/>
            <person name="Nagy L.G."/>
            <person name="Martin F."/>
            <person name="Kauserud H."/>
        </authorList>
    </citation>
    <scope>NUCLEOTIDE SEQUENCE</scope>
    <source>
        <strain evidence="4">CBHHK200</strain>
    </source>
</reference>
<protein>
    <recommendedName>
        <fullName evidence="6">AB hydrolase-1 domain-containing protein</fullName>
    </recommendedName>
</protein>
<dbReference type="EMBL" id="JARJCM010000210">
    <property type="protein sequence ID" value="KAJ7022408.1"/>
    <property type="molecule type" value="Genomic_DNA"/>
</dbReference>
<gene>
    <name evidence="4" type="ORF">C8F04DRAFT_1311250</name>
</gene>
<evidence type="ECO:0000256" key="1">
    <source>
        <dbReference type="SAM" id="SignalP"/>
    </source>
</evidence>
<dbReference type="AlphaFoldDB" id="A0AAD6S786"/>
<keyword evidence="5" id="KW-1185">Reference proteome</keyword>
<dbReference type="Pfam" id="PF08386">
    <property type="entry name" value="Abhydrolase_4"/>
    <property type="match status" value="1"/>
</dbReference>
<dbReference type="SUPFAM" id="SSF53474">
    <property type="entry name" value="alpha/beta-Hydrolases"/>
    <property type="match status" value="1"/>
</dbReference>
<accession>A0AAD6S786</accession>
<feature type="signal peptide" evidence="1">
    <location>
        <begin position="1"/>
        <end position="19"/>
    </location>
</feature>
<name>A0AAD6S786_9AGAR</name>
<evidence type="ECO:0000313" key="4">
    <source>
        <dbReference type="EMBL" id="KAJ7022408.1"/>
    </source>
</evidence>
<evidence type="ECO:0000313" key="5">
    <source>
        <dbReference type="Proteomes" id="UP001218188"/>
    </source>
</evidence>
<feature type="chain" id="PRO_5041961130" description="AB hydrolase-1 domain-containing protein" evidence="1">
    <location>
        <begin position="20"/>
        <end position="600"/>
    </location>
</feature>
<dbReference type="InterPro" id="IPR029058">
    <property type="entry name" value="AB_hydrolase_fold"/>
</dbReference>
<evidence type="ECO:0000259" key="3">
    <source>
        <dbReference type="Pfam" id="PF08386"/>
    </source>
</evidence>
<organism evidence="4 5">
    <name type="scientific">Mycena alexandri</name>
    <dbReference type="NCBI Taxonomy" id="1745969"/>
    <lineage>
        <taxon>Eukaryota</taxon>
        <taxon>Fungi</taxon>
        <taxon>Dikarya</taxon>
        <taxon>Basidiomycota</taxon>
        <taxon>Agaricomycotina</taxon>
        <taxon>Agaricomycetes</taxon>
        <taxon>Agaricomycetidae</taxon>
        <taxon>Agaricales</taxon>
        <taxon>Marasmiineae</taxon>
        <taxon>Mycenaceae</taxon>
        <taxon>Mycena</taxon>
    </lineage>
</organism>